<organism evidence="2 3">
    <name type="scientific">Desulfoplanes formicivorans</name>
    <dbReference type="NCBI Taxonomy" id="1592317"/>
    <lineage>
        <taxon>Bacteria</taxon>
        <taxon>Pseudomonadati</taxon>
        <taxon>Thermodesulfobacteriota</taxon>
        <taxon>Desulfovibrionia</taxon>
        <taxon>Desulfovibrionales</taxon>
        <taxon>Desulfoplanaceae</taxon>
        <taxon>Desulfoplanes</taxon>
    </lineage>
</organism>
<sequence length="111" mass="13003">MLRNLLKKWAHLTANRSKHEEIAPESFASLTSEILELARLVGTIRPEDHQLSHRLTKLEREIRQLQSLLNTREFKRLSLEKRKQLKKNLVFSRQQLLEAMGAAIPPTDRIQ</sequence>
<comment type="caution">
    <text evidence="2">The sequence shown here is derived from an EMBL/GenBank/DDBJ whole genome shotgun (WGS) entry which is preliminary data.</text>
</comment>
<accession>A0A194AE18</accession>
<feature type="coiled-coil region" evidence="1">
    <location>
        <begin position="48"/>
        <end position="75"/>
    </location>
</feature>
<dbReference type="EMBL" id="BDFE01000004">
    <property type="protein sequence ID" value="GAU07578.1"/>
    <property type="molecule type" value="Genomic_DNA"/>
</dbReference>
<dbReference type="RefSeq" id="WP_069857072.1">
    <property type="nucleotide sequence ID" value="NZ_BDFE01000004.1"/>
</dbReference>
<keyword evidence="1" id="KW-0175">Coiled coil</keyword>
<protein>
    <submittedName>
        <fullName evidence="2">Uncharacterized protein</fullName>
    </submittedName>
</protein>
<dbReference type="OrthoDB" id="5459697at2"/>
<dbReference type="STRING" id="1592317.DPF_0268"/>
<evidence type="ECO:0000313" key="3">
    <source>
        <dbReference type="Proteomes" id="UP000095200"/>
    </source>
</evidence>
<gene>
    <name evidence="2" type="ORF">DPF_0268</name>
</gene>
<dbReference type="AlphaFoldDB" id="A0A194AE18"/>
<dbReference type="Proteomes" id="UP000095200">
    <property type="component" value="Unassembled WGS sequence"/>
</dbReference>
<name>A0A194AE18_9BACT</name>
<reference evidence="3" key="1">
    <citation type="submission" date="2016-06" db="EMBL/GenBank/DDBJ databases">
        <title>Draft genome sequence of Desulfoplanes formicivorans strain Pf12B.</title>
        <authorList>
            <person name="Watanabe M."/>
            <person name="Kojima H."/>
            <person name="Fukui M."/>
        </authorList>
    </citation>
    <scope>NUCLEOTIDE SEQUENCE [LARGE SCALE GENOMIC DNA]</scope>
    <source>
        <strain evidence="3">Pf12B</strain>
    </source>
</reference>
<keyword evidence="3" id="KW-1185">Reference proteome</keyword>
<proteinExistence type="predicted"/>
<evidence type="ECO:0000313" key="2">
    <source>
        <dbReference type="EMBL" id="GAU07578.1"/>
    </source>
</evidence>
<evidence type="ECO:0000256" key="1">
    <source>
        <dbReference type="SAM" id="Coils"/>
    </source>
</evidence>